<dbReference type="InterPro" id="IPR050991">
    <property type="entry name" value="ECM_Regulatory_Proteins"/>
</dbReference>
<dbReference type="SUPFAM" id="SSF49265">
    <property type="entry name" value="Fibronectin type III"/>
    <property type="match status" value="2"/>
</dbReference>
<dbReference type="PROSITE" id="PS50853">
    <property type="entry name" value="FN3"/>
    <property type="match status" value="1"/>
</dbReference>
<evidence type="ECO:0000259" key="5">
    <source>
        <dbReference type="PROSITE" id="PS50853"/>
    </source>
</evidence>
<keyword evidence="2" id="KW-0677">Repeat</keyword>
<name>A0AAD4N2X7_9BILA</name>
<accession>A0AAD4N2X7</accession>
<sequence length="1034" mass="116867">MAFGNDSKELPLSSVFFDWSPLNLDQLIQESVKRDSESEYPVVRVLLEYSPPRGQPPSPVVLRRSDKFVIINGTWPAVGYSLQLVSLFSNGSRKSIFNRIIYSSPPKPRLVSVDTSATTLNLTYAEPQNTYTTSASDLTYTFYLEYFRVCTRENIHGVSNSTLQNLDNRIYYVNTNVTTLRIRNLVPDNAYLLHVYSVFFGVRSMEPMEIIFKTKPLNVSTNATMISNYSCQSGLLKNQVRSSSMTSDRKVFHMDMNVERGRSLTAKTWDSELTEGISYSFVTAMAPAEVATVSPHSTSSIFTTKTFPAHTESTTRTSSLSKTSTINKPRNSIHYGHESTTVVTTSPYHALITEVSIRPTQLIQNTTMATNNVTINKNSEEGDSSTRELLAPTEPSEEDISIENESTEGPTDIESEKPGEQKSSTTVNVKEDESASKTAKVVNENSANAIKISLEPNSRSGGAKTKQLLRVEWNAPESILCDSFELTYAAFNYSDGNKTSLKIGHITEIRDSYSLIDFYDEIQLELNVSCIFEGAVFNGWSANRVIDLSRPQSISNLKVKELFTDMYYVSSVILDLDWPLHYDSQYYKVVVSWALGKKVVGKNHLDVTEPHQIINISGLEPAQLYTFTAVNVSTELQLVSTAVGLRQITPPVITSTLYPGQLSSTAININFGESDPEHPFDSYELIFSGKGIKNVTKRLQKNDPMSMNFNKLIPGKTYRFLLYTVYKRIKSRPVILDITTYPLKVSKFMPVLGPGYVTLFWEVENPSENHCRFRLDYSSTSNTGLRKSQTVNLNGTTQKHRFTGLDYDTFYTFTIIVIMGKDPAEAESESETSNIGFMSRPKSTPTLKRYGSRELAITFEDDHNIFADTNGVIESFAVIVAEDIELADDDFDLKSWYDVHEEEIWPAYRTSLSTYNPFRRRGSSRVTTYIIGEEDCERRKLHEPYCNGPLRAHTDYYVKIRAYSISNVAMETDWVSVRGVYVDKDEESETKSQRRLPCHMYLNGCNNGGMSLSVYSNYLCYFVILFHLLYRFIN</sequence>
<dbReference type="Gene3D" id="2.60.40.10">
    <property type="entry name" value="Immunoglobulins"/>
    <property type="match status" value="1"/>
</dbReference>
<organism evidence="6 7">
    <name type="scientific">Ditylenchus destructor</name>
    <dbReference type="NCBI Taxonomy" id="166010"/>
    <lineage>
        <taxon>Eukaryota</taxon>
        <taxon>Metazoa</taxon>
        <taxon>Ecdysozoa</taxon>
        <taxon>Nematoda</taxon>
        <taxon>Chromadorea</taxon>
        <taxon>Rhabditida</taxon>
        <taxon>Tylenchina</taxon>
        <taxon>Tylenchomorpha</taxon>
        <taxon>Sphaerularioidea</taxon>
        <taxon>Anguinidae</taxon>
        <taxon>Anguininae</taxon>
        <taxon>Ditylenchus</taxon>
    </lineage>
</organism>
<feature type="domain" description="Fibronectin type-III" evidence="5">
    <location>
        <begin position="741"/>
        <end position="842"/>
    </location>
</feature>
<proteinExistence type="predicted"/>
<dbReference type="InterPro" id="IPR003961">
    <property type="entry name" value="FN3_dom"/>
</dbReference>
<dbReference type="PANTHER" id="PTHR46708:SF2">
    <property type="entry name" value="FIBRONECTIN TYPE-III DOMAIN-CONTAINING PROTEIN"/>
    <property type="match status" value="1"/>
</dbReference>
<dbReference type="PANTHER" id="PTHR46708">
    <property type="entry name" value="TENASCIN"/>
    <property type="match status" value="1"/>
</dbReference>
<keyword evidence="7" id="KW-1185">Reference proteome</keyword>
<dbReference type="EC" id="3.1.3.48" evidence="1"/>
<evidence type="ECO:0000256" key="3">
    <source>
        <dbReference type="SAM" id="MobiDB-lite"/>
    </source>
</evidence>
<dbReference type="Proteomes" id="UP001201812">
    <property type="component" value="Unassembled WGS sequence"/>
</dbReference>
<evidence type="ECO:0000256" key="4">
    <source>
        <dbReference type="SAM" id="Phobius"/>
    </source>
</evidence>
<evidence type="ECO:0000256" key="2">
    <source>
        <dbReference type="ARBA" id="ARBA00022737"/>
    </source>
</evidence>
<dbReference type="AlphaFoldDB" id="A0AAD4N2X7"/>
<dbReference type="GO" id="GO:0004725">
    <property type="term" value="F:protein tyrosine phosphatase activity"/>
    <property type="evidence" value="ECO:0007669"/>
    <property type="project" value="UniProtKB-EC"/>
</dbReference>
<dbReference type="EMBL" id="JAKKPZ010000020">
    <property type="protein sequence ID" value="KAI1711941.1"/>
    <property type="molecule type" value="Genomic_DNA"/>
</dbReference>
<keyword evidence="4" id="KW-0472">Membrane</keyword>
<protein>
    <recommendedName>
        <fullName evidence="1">protein-tyrosine-phosphatase</fullName>
        <ecNumber evidence="1">3.1.3.48</ecNumber>
    </recommendedName>
</protein>
<feature type="transmembrane region" description="Helical" evidence="4">
    <location>
        <begin position="1015"/>
        <end position="1033"/>
    </location>
</feature>
<feature type="region of interest" description="Disordered" evidence="3">
    <location>
        <begin position="310"/>
        <end position="333"/>
    </location>
</feature>
<feature type="region of interest" description="Disordered" evidence="3">
    <location>
        <begin position="375"/>
        <end position="439"/>
    </location>
</feature>
<reference evidence="6" key="1">
    <citation type="submission" date="2022-01" db="EMBL/GenBank/DDBJ databases">
        <title>Genome Sequence Resource for Two Populations of Ditylenchus destructor, the Migratory Endoparasitic Phytonematode.</title>
        <authorList>
            <person name="Zhang H."/>
            <person name="Lin R."/>
            <person name="Xie B."/>
        </authorList>
    </citation>
    <scope>NUCLEOTIDE SEQUENCE</scope>
    <source>
        <strain evidence="6">BazhouSP</strain>
    </source>
</reference>
<dbReference type="InterPro" id="IPR036116">
    <property type="entry name" value="FN3_sf"/>
</dbReference>
<evidence type="ECO:0000256" key="1">
    <source>
        <dbReference type="ARBA" id="ARBA00013064"/>
    </source>
</evidence>
<keyword evidence="4" id="KW-1133">Transmembrane helix</keyword>
<dbReference type="InterPro" id="IPR041201">
    <property type="entry name" value="PTPRJ_TM"/>
</dbReference>
<dbReference type="Pfam" id="PF18861">
    <property type="entry name" value="PTP_tm"/>
    <property type="match status" value="1"/>
</dbReference>
<evidence type="ECO:0000313" key="7">
    <source>
        <dbReference type="Proteomes" id="UP001201812"/>
    </source>
</evidence>
<dbReference type="InterPro" id="IPR013783">
    <property type="entry name" value="Ig-like_fold"/>
</dbReference>
<feature type="compositionally biased region" description="Acidic residues" evidence="3">
    <location>
        <begin position="395"/>
        <end position="406"/>
    </location>
</feature>
<gene>
    <name evidence="6" type="ORF">DdX_09902</name>
</gene>
<dbReference type="SMART" id="SM00060">
    <property type="entry name" value="FN3"/>
    <property type="match status" value="3"/>
</dbReference>
<keyword evidence="4" id="KW-0812">Transmembrane</keyword>
<comment type="caution">
    <text evidence="6">The sequence shown here is derived from an EMBL/GenBank/DDBJ whole genome shotgun (WGS) entry which is preliminary data.</text>
</comment>
<evidence type="ECO:0000313" key="6">
    <source>
        <dbReference type="EMBL" id="KAI1711941.1"/>
    </source>
</evidence>
<feature type="compositionally biased region" description="Low complexity" evidence="3">
    <location>
        <begin position="311"/>
        <end position="325"/>
    </location>
</feature>